<evidence type="ECO:0000313" key="5">
    <source>
        <dbReference type="Proteomes" id="UP000015354"/>
    </source>
</evidence>
<reference evidence="4 5" key="1">
    <citation type="journal article" date="2013" name="PLoS ONE">
        <title>Predicting the Proteins of Angomonas deanei, Strigomonas culicis and Their Respective Endosymbionts Reveals New Aspects of the Trypanosomatidae Family.</title>
        <authorList>
            <person name="Motta M.C."/>
            <person name="Martins A.C."/>
            <person name="de Souza S.S."/>
            <person name="Catta-Preta C.M."/>
            <person name="Silva R."/>
            <person name="Klein C.C."/>
            <person name="de Almeida L.G."/>
            <person name="de Lima Cunha O."/>
            <person name="Ciapina L.P."/>
            <person name="Brocchi M."/>
            <person name="Colabardini A.C."/>
            <person name="de Araujo Lima B."/>
            <person name="Machado C.R."/>
            <person name="de Almeida Soares C.M."/>
            <person name="Probst C.M."/>
            <person name="de Menezes C.B."/>
            <person name="Thompson C.E."/>
            <person name="Bartholomeu D.C."/>
            <person name="Gradia D.F."/>
            <person name="Pavoni D.P."/>
            <person name="Grisard E.C."/>
            <person name="Fantinatti-Garboggini F."/>
            <person name="Marchini F.K."/>
            <person name="Rodrigues-Luiz G.F."/>
            <person name="Wagner G."/>
            <person name="Goldman G.H."/>
            <person name="Fietto J.L."/>
            <person name="Elias M.C."/>
            <person name="Goldman M.H."/>
            <person name="Sagot M.F."/>
            <person name="Pereira M."/>
            <person name="Stoco P.H."/>
            <person name="de Mendonca-Neto R.P."/>
            <person name="Teixeira S.M."/>
            <person name="Maciel T.E."/>
            <person name="de Oliveira Mendes T.A."/>
            <person name="Urmenyi T.P."/>
            <person name="de Souza W."/>
            <person name="Schenkman S."/>
            <person name="de Vasconcelos A.T."/>
        </authorList>
    </citation>
    <scope>NUCLEOTIDE SEQUENCE [LARGE SCALE GENOMIC DNA]</scope>
</reference>
<name>S9WCB3_9TRYP</name>
<dbReference type="EMBL" id="ATMH01002101">
    <property type="protein sequence ID" value="EPY33665.1"/>
    <property type="molecule type" value="Genomic_DNA"/>
</dbReference>
<keyword evidence="1" id="KW-0175">Coiled coil</keyword>
<dbReference type="AlphaFoldDB" id="S9WCB3"/>
<feature type="region of interest" description="Disordered" evidence="2">
    <location>
        <begin position="61"/>
        <end position="86"/>
    </location>
</feature>
<evidence type="ECO:0000256" key="2">
    <source>
        <dbReference type="SAM" id="MobiDB-lite"/>
    </source>
</evidence>
<dbReference type="OrthoDB" id="272455at2759"/>
<dbReference type="Proteomes" id="UP000015354">
    <property type="component" value="Unassembled WGS sequence"/>
</dbReference>
<evidence type="ECO:0000313" key="4">
    <source>
        <dbReference type="EMBL" id="EPY33665.1"/>
    </source>
</evidence>
<sequence>MSTFSDRLVAQMIKRQTRELELEKEKALFDEKVAKQAELNEQLDAAVAKLEKMEQVRESLEAMRKEGEQEYERIRDADAEERKRMSESYRVDLDRLQEETMNLSEREQQARHRNEIFKKQIEVYDSKDSNSTGKVADLLASREQELEQLKTKQANNRKRIPYLEEQIVEEKKLLDAAKEAHDVVKEKVDAYLEQFARVQEELKATKEVYEAANEVKNRQLQVRLSAESDLKSLITRAQTSRGERDNEKVKVMALEEKVQSLKKQIEDLDALTAKSEEKETSA</sequence>
<comment type="caution">
    <text evidence="4">The sequence shown here is derived from an EMBL/GenBank/DDBJ whole genome shotgun (WGS) entry which is preliminary data.</text>
</comment>
<reference evidence="4" key="2">
    <citation type="submission" date="2013-03" db="EMBL/GenBank/DDBJ databases">
        <authorList>
            <person name="Motta M.C.M."/>
            <person name="Martins A.C.A."/>
            <person name="Preta C.M.C.C."/>
            <person name="Silva R."/>
            <person name="de Souza S.S."/>
            <person name="Klein C.C."/>
            <person name="de Almeida L.G.P."/>
            <person name="Cunha O.L."/>
            <person name="Colabardini A.C."/>
            <person name="Lima B.A."/>
            <person name="Machado C.R."/>
            <person name="Soares C.M.A."/>
            <person name="de Menezes C.B.A."/>
            <person name="Bartolomeu D.C."/>
            <person name="Grisard E.C."/>
            <person name="Fantinatti-Garboggini F."/>
            <person name="Rodrigues-Luiz G.F."/>
            <person name="Wagner G."/>
            <person name="Goldman G.H."/>
            <person name="Fietto J.L.R."/>
            <person name="Ciapina L.P."/>
            <person name="Brocchi M."/>
            <person name="Elias M.C."/>
            <person name="Goldman M.H.S."/>
            <person name="Sagot M.-F."/>
            <person name="Pereira M."/>
            <person name="Stoco P.H."/>
            <person name="Teixeira S.M.R."/>
            <person name="de Mendonca-Neto R.P."/>
            <person name="Maciel T.E.F."/>
            <person name="Mendes T.A.O."/>
            <person name="Urmenyi T.P."/>
            <person name="Teixeira M.M.G."/>
            <person name="de Camargo E.F.P."/>
            <person name="de Sousa W."/>
            <person name="Schenkman S."/>
            <person name="de Vasconcelos A.T.R."/>
        </authorList>
    </citation>
    <scope>NUCLEOTIDE SEQUENCE</scope>
</reference>
<protein>
    <submittedName>
        <fullName evidence="4">Uncharacterized protein</fullName>
    </submittedName>
</protein>
<gene>
    <name evidence="4" type="ORF">STCU_02101</name>
    <name evidence="3" type="ORF">STCU_06091</name>
</gene>
<dbReference type="EMBL" id="ATMH01006091">
    <property type="protein sequence ID" value="EPY26763.1"/>
    <property type="molecule type" value="Genomic_DNA"/>
</dbReference>
<organism evidence="4 5">
    <name type="scientific">Strigomonas culicis</name>
    <dbReference type="NCBI Taxonomy" id="28005"/>
    <lineage>
        <taxon>Eukaryota</taxon>
        <taxon>Discoba</taxon>
        <taxon>Euglenozoa</taxon>
        <taxon>Kinetoplastea</taxon>
        <taxon>Metakinetoplastina</taxon>
        <taxon>Trypanosomatida</taxon>
        <taxon>Trypanosomatidae</taxon>
        <taxon>Strigomonadinae</taxon>
        <taxon>Strigomonas</taxon>
    </lineage>
</organism>
<evidence type="ECO:0000256" key="1">
    <source>
        <dbReference type="SAM" id="Coils"/>
    </source>
</evidence>
<keyword evidence="5" id="KW-1185">Reference proteome</keyword>
<evidence type="ECO:0000313" key="3">
    <source>
        <dbReference type="EMBL" id="EPY26763.1"/>
    </source>
</evidence>
<accession>S9WCB3</accession>
<feature type="coiled-coil region" evidence="1">
    <location>
        <begin position="139"/>
        <end position="215"/>
    </location>
</feature>
<feature type="coiled-coil region" evidence="1">
    <location>
        <begin position="244"/>
        <end position="281"/>
    </location>
</feature>
<proteinExistence type="predicted"/>